<dbReference type="Pfam" id="PF01746">
    <property type="entry name" value="tRNA_m1G_MT"/>
    <property type="match status" value="1"/>
</dbReference>
<evidence type="ECO:0000259" key="17">
    <source>
        <dbReference type="Pfam" id="PF01746"/>
    </source>
</evidence>
<evidence type="ECO:0000256" key="4">
    <source>
        <dbReference type="ARBA" id="ARBA00011738"/>
    </source>
</evidence>
<dbReference type="Proteomes" id="UP000034097">
    <property type="component" value="Unassembled WGS sequence"/>
</dbReference>
<dbReference type="NCBIfam" id="TIGR00088">
    <property type="entry name" value="trmD"/>
    <property type="match status" value="1"/>
</dbReference>
<dbReference type="GO" id="GO:0002939">
    <property type="term" value="P:tRNA N1-guanine methylation"/>
    <property type="evidence" value="ECO:0007669"/>
    <property type="project" value="TreeGrafter"/>
</dbReference>
<dbReference type="EMBL" id="LCHQ01000033">
    <property type="protein sequence ID" value="KKT37363.1"/>
    <property type="molecule type" value="Genomic_DNA"/>
</dbReference>
<comment type="function">
    <text evidence="1 15 16">Specifically methylates guanosine-37 in various tRNAs.</text>
</comment>
<evidence type="ECO:0000256" key="6">
    <source>
        <dbReference type="ARBA" id="ARBA00014679"/>
    </source>
</evidence>
<dbReference type="EC" id="2.1.1.228" evidence="5 15"/>
<evidence type="ECO:0000256" key="2">
    <source>
        <dbReference type="ARBA" id="ARBA00004496"/>
    </source>
</evidence>
<comment type="similarity">
    <text evidence="3 15 16">Belongs to the RNA methyltransferase TrmD family.</text>
</comment>
<dbReference type="PIRSF" id="PIRSF000386">
    <property type="entry name" value="tRNA_mtase"/>
    <property type="match status" value="1"/>
</dbReference>
<dbReference type="HAMAP" id="MF_00605">
    <property type="entry name" value="TrmD"/>
    <property type="match status" value="1"/>
</dbReference>
<dbReference type="PANTHER" id="PTHR46417:SF1">
    <property type="entry name" value="TRNA (GUANINE-N(1)-)-METHYLTRANSFERASE"/>
    <property type="match status" value="1"/>
</dbReference>
<name>A0A0G1GSX9_9BACT</name>
<dbReference type="InterPro" id="IPR029028">
    <property type="entry name" value="Alpha/beta_knot_MTases"/>
</dbReference>
<dbReference type="GO" id="GO:0005829">
    <property type="term" value="C:cytosol"/>
    <property type="evidence" value="ECO:0007669"/>
    <property type="project" value="TreeGrafter"/>
</dbReference>
<dbReference type="PATRIC" id="fig|1618402.3.peg.652"/>
<keyword evidence="8 15" id="KW-0489">Methyltransferase</keyword>
<evidence type="ECO:0000256" key="12">
    <source>
        <dbReference type="ARBA" id="ARBA00029736"/>
    </source>
</evidence>
<dbReference type="NCBIfam" id="NF000648">
    <property type="entry name" value="PRK00026.1"/>
    <property type="match status" value="1"/>
</dbReference>
<keyword evidence="10 15" id="KW-0949">S-adenosyl-L-methionine</keyword>
<evidence type="ECO:0000256" key="9">
    <source>
        <dbReference type="ARBA" id="ARBA00022679"/>
    </source>
</evidence>
<evidence type="ECO:0000256" key="5">
    <source>
        <dbReference type="ARBA" id="ARBA00012807"/>
    </source>
</evidence>
<dbReference type="InterPro" id="IPR016009">
    <property type="entry name" value="tRNA_MeTrfase_TRMD/TRM10"/>
</dbReference>
<reference evidence="18 19" key="1">
    <citation type="journal article" date="2015" name="Nature">
        <title>rRNA introns, odd ribosomes, and small enigmatic genomes across a large radiation of phyla.</title>
        <authorList>
            <person name="Brown C.T."/>
            <person name="Hug L.A."/>
            <person name="Thomas B.C."/>
            <person name="Sharon I."/>
            <person name="Castelle C.J."/>
            <person name="Singh A."/>
            <person name="Wilkins M.J."/>
            <person name="Williams K.H."/>
            <person name="Banfield J.F."/>
        </authorList>
    </citation>
    <scope>NUCLEOTIDE SEQUENCE [LARGE SCALE GENOMIC DNA]</scope>
</reference>
<accession>A0A0G1GSX9</accession>
<dbReference type="InterPro" id="IPR002649">
    <property type="entry name" value="tRNA_m1G_MeTrfase_TrmD"/>
</dbReference>
<dbReference type="Gene3D" id="1.10.1270.20">
    <property type="entry name" value="tRNA(m1g37)methyltransferase, domain 2"/>
    <property type="match status" value="1"/>
</dbReference>
<dbReference type="PANTHER" id="PTHR46417">
    <property type="entry name" value="TRNA (GUANINE-N(1)-)-METHYLTRANSFERASE"/>
    <property type="match status" value="1"/>
</dbReference>
<dbReference type="InterPro" id="IPR029026">
    <property type="entry name" value="tRNA_m1G_MTases_N"/>
</dbReference>
<comment type="catalytic activity">
    <reaction evidence="14 15 16">
        <text>guanosine(37) in tRNA + S-adenosyl-L-methionine = N(1)-methylguanosine(37) in tRNA + S-adenosyl-L-homocysteine + H(+)</text>
        <dbReference type="Rhea" id="RHEA:36899"/>
        <dbReference type="Rhea" id="RHEA-COMP:10145"/>
        <dbReference type="Rhea" id="RHEA-COMP:10147"/>
        <dbReference type="ChEBI" id="CHEBI:15378"/>
        <dbReference type="ChEBI" id="CHEBI:57856"/>
        <dbReference type="ChEBI" id="CHEBI:59789"/>
        <dbReference type="ChEBI" id="CHEBI:73542"/>
        <dbReference type="ChEBI" id="CHEBI:74269"/>
        <dbReference type="EC" id="2.1.1.228"/>
    </reaction>
</comment>
<evidence type="ECO:0000256" key="16">
    <source>
        <dbReference type="RuleBase" id="RU003464"/>
    </source>
</evidence>
<protein>
    <recommendedName>
        <fullName evidence="6 15">tRNA (guanine-N(1)-)-methyltransferase</fullName>
        <ecNumber evidence="5 15">2.1.1.228</ecNumber>
    </recommendedName>
    <alternativeName>
        <fullName evidence="12 15">M1G-methyltransferase</fullName>
    </alternativeName>
    <alternativeName>
        <fullName evidence="13 15">tRNA [GM37] methyltransferase</fullName>
    </alternativeName>
</protein>
<dbReference type="SUPFAM" id="SSF75217">
    <property type="entry name" value="alpha/beta knot"/>
    <property type="match status" value="1"/>
</dbReference>
<evidence type="ECO:0000256" key="11">
    <source>
        <dbReference type="ARBA" id="ARBA00022694"/>
    </source>
</evidence>
<sequence length="209" mass="23643">MKIDILTIFPEMFEKVFSTSIIGRATGTGLVEIKIHNLRDWSSDNYKSVDDRPFGGGAGMVMRVDVVDRALEDLRKPGSKVILMDTKGEMYSQKEAETLKSEEHLIFIAPHFEGMDHRVHDHLADKVYSIGGYVLSGGELPVMVVVDSIIRLIPGALGNPESLTEESYSEEIEMEYPQYTRPAEYKGWKVPEVLLSGDHKKISEWRKKK</sequence>
<evidence type="ECO:0000256" key="3">
    <source>
        <dbReference type="ARBA" id="ARBA00007630"/>
    </source>
</evidence>
<evidence type="ECO:0000256" key="10">
    <source>
        <dbReference type="ARBA" id="ARBA00022691"/>
    </source>
</evidence>
<evidence type="ECO:0000256" key="8">
    <source>
        <dbReference type="ARBA" id="ARBA00022603"/>
    </source>
</evidence>
<dbReference type="AlphaFoldDB" id="A0A0G1GSX9"/>
<comment type="subunit">
    <text evidence="4 15 16">Homodimer.</text>
</comment>
<proteinExistence type="inferred from homology"/>
<keyword evidence="7 15" id="KW-0963">Cytoplasm</keyword>
<comment type="caution">
    <text evidence="15">Lacks conserved residue(s) required for the propagation of feature annotation.</text>
</comment>
<evidence type="ECO:0000256" key="15">
    <source>
        <dbReference type="HAMAP-Rule" id="MF_00605"/>
    </source>
</evidence>
<comment type="caution">
    <text evidence="18">The sequence shown here is derived from an EMBL/GenBank/DDBJ whole genome shotgun (WGS) entry which is preliminary data.</text>
</comment>
<evidence type="ECO:0000256" key="13">
    <source>
        <dbReference type="ARBA" id="ARBA00033392"/>
    </source>
</evidence>
<evidence type="ECO:0000256" key="1">
    <source>
        <dbReference type="ARBA" id="ARBA00002634"/>
    </source>
</evidence>
<dbReference type="FunFam" id="3.40.1280.10:FF:000001">
    <property type="entry name" value="tRNA (guanine-N(1)-)-methyltransferase"/>
    <property type="match status" value="1"/>
</dbReference>
<feature type="domain" description="tRNA methyltransferase TRMD/TRM10-type" evidence="17">
    <location>
        <begin position="1"/>
        <end position="209"/>
    </location>
</feature>
<keyword evidence="11 15" id="KW-0819">tRNA processing</keyword>
<comment type="subcellular location">
    <subcellularLocation>
        <location evidence="2 15 16">Cytoplasm</location>
    </subcellularLocation>
</comment>
<keyword evidence="9 15" id="KW-0808">Transferase</keyword>
<dbReference type="GO" id="GO:0052906">
    <property type="term" value="F:tRNA (guanine(37)-N1)-methyltransferase activity"/>
    <property type="evidence" value="ECO:0007669"/>
    <property type="project" value="UniProtKB-UniRule"/>
</dbReference>
<dbReference type="CDD" id="cd18080">
    <property type="entry name" value="TrmD-like"/>
    <property type="match status" value="1"/>
</dbReference>
<evidence type="ECO:0000256" key="14">
    <source>
        <dbReference type="ARBA" id="ARBA00047783"/>
    </source>
</evidence>
<dbReference type="Gene3D" id="3.40.1280.10">
    <property type="match status" value="1"/>
</dbReference>
<evidence type="ECO:0000256" key="7">
    <source>
        <dbReference type="ARBA" id="ARBA00022490"/>
    </source>
</evidence>
<dbReference type="InterPro" id="IPR023148">
    <property type="entry name" value="tRNA_m1G_MeTrfase_C_sf"/>
</dbReference>
<gene>
    <name evidence="15" type="primary">trmD</name>
    <name evidence="18" type="ORF">UW26_C0033G0009</name>
</gene>
<organism evidence="18 19">
    <name type="scientific">Candidatus Collierbacteria bacterium GW2011_GWF1_44_12</name>
    <dbReference type="NCBI Taxonomy" id="1618402"/>
    <lineage>
        <taxon>Bacteria</taxon>
        <taxon>Candidatus Collieribacteriota</taxon>
    </lineage>
</organism>
<evidence type="ECO:0000313" key="19">
    <source>
        <dbReference type="Proteomes" id="UP000034097"/>
    </source>
</evidence>
<evidence type="ECO:0000313" key="18">
    <source>
        <dbReference type="EMBL" id="KKT37363.1"/>
    </source>
</evidence>